<reference evidence="14" key="1">
    <citation type="submission" date="2022-10" db="EMBL/GenBank/DDBJ databases">
        <authorList>
            <person name="Byrne P K."/>
        </authorList>
    </citation>
    <scope>NUCLEOTIDE SEQUENCE</scope>
    <source>
        <strain evidence="14">IFO1815</strain>
    </source>
</reference>
<keyword evidence="6" id="KW-0653">Protein transport</keyword>
<keyword evidence="11" id="KW-0175">Coiled coil</keyword>
<organism evidence="14 15">
    <name type="scientific">Saccharomyces mikatae IFO 1815</name>
    <dbReference type="NCBI Taxonomy" id="226126"/>
    <lineage>
        <taxon>Eukaryota</taxon>
        <taxon>Fungi</taxon>
        <taxon>Dikarya</taxon>
        <taxon>Ascomycota</taxon>
        <taxon>Saccharomycotina</taxon>
        <taxon>Saccharomycetes</taxon>
        <taxon>Saccharomycetales</taxon>
        <taxon>Saccharomycetaceae</taxon>
        <taxon>Saccharomyces</taxon>
    </lineage>
</organism>
<evidence type="ECO:0000256" key="2">
    <source>
        <dbReference type="ARBA" id="ARBA00004623"/>
    </source>
</evidence>
<evidence type="ECO:0000259" key="13">
    <source>
        <dbReference type="PROSITE" id="PS50195"/>
    </source>
</evidence>
<dbReference type="GeneID" id="80917004"/>
<evidence type="ECO:0000313" key="15">
    <source>
        <dbReference type="Proteomes" id="UP001161438"/>
    </source>
</evidence>
<keyword evidence="7" id="KW-0072">Autophagy</keyword>
<protein>
    <recommendedName>
        <fullName evidence="10">Autophagy-related protein 20</fullName>
    </recommendedName>
</protein>
<dbReference type="SUPFAM" id="SSF64268">
    <property type="entry name" value="PX domain"/>
    <property type="match status" value="1"/>
</dbReference>
<dbReference type="GO" id="GO:0042147">
    <property type="term" value="P:retrograde transport, endosome to Golgi"/>
    <property type="evidence" value="ECO:0007669"/>
    <property type="project" value="InterPro"/>
</dbReference>
<proteinExistence type="inferred from homology"/>
<evidence type="ECO:0000256" key="10">
    <source>
        <dbReference type="ARBA" id="ARBA00039251"/>
    </source>
</evidence>
<dbReference type="GO" id="GO:0034045">
    <property type="term" value="C:phagophore assembly site membrane"/>
    <property type="evidence" value="ECO:0007669"/>
    <property type="project" value="UniProtKB-SubCell"/>
</dbReference>
<sequence length="648" mass="73984">MSDSGDIQGKAKLNTKTRDTGEAELPHETTEHMEKPEIPKKEVRLPKKSSKKSSKKSLEKINCGKEDNTKVETELVHTALLEKDNPFMEEEPIGLTKSTLIGIPGIRSHKLKNPNEDYEDDSEGLLPLNQGSNIEMCRASLSGSINSINEEASPSEEMHVSNRDKSSRIHILEAKRVSEGQGRSYIAYVIQFENSTVQRRYNDFESLRSILIRLFPMNLIPPIPEKQSIKNYGKSITGSSSKYLLPSEGSGSVDLSLSVIHASVNNNDERLIRHRIRMLTEFLNKLLANEEITKTSIITDFLDPNNHNWHEFVNSSSTFSSLPKSILQCNPLDPTNTTRIHATLPIPGSSSQLLLNKESSDKKMDNKRSKSFSSIEHEYKQYENLLENGIYKYNRRTTKTYHDLKADYNEISEVFAQFSHEQAQVGEVVEQLSYLSNVFSESSITLEKLVGRLYYNINEPLNESVHMATSARELIKYRKLKYLQNEMIKKSLSSKIAQLEKLEVQNNEYKDVDKIIDSEMSKSHTINLERPTNNAANGGKSYSGKLFNGFSKLASMVKESVKYQETDPHTASVNLKKEIEQLSESLKVTENDLEVISKVIKDDQLPKFSKERETDLSDILKHHSRYMRNYARQNLEIWKEVKRHQDFA</sequence>
<dbReference type="Pfam" id="PF00787">
    <property type="entry name" value="PX"/>
    <property type="match status" value="1"/>
</dbReference>
<dbReference type="GO" id="GO:0015031">
    <property type="term" value="P:protein transport"/>
    <property type="evidence" value="ECO:0007669"/>
    <property type="project" value="UniProtKB-KW"/>
</dbReference>
<dbReference type="EMBL" id="OX365760">
    <property type="protein sequence ID" value="CAI4037793.1"/>
    <property type="molecule type" value="Genomic_DNA"/>
</dbReference>
<evidence type="ECO:0000256" key="11">
    <source>
        <dbReference type="SAM" id="Coils"/>
    </source>
</evidence>
<evidence type="ECO:0000256" key="7">
    <source>
        <dbReference type="ARBA" id="ARBA00023006"/>
    </source>
</evidence>
<name>A0AA35IWH0_SACMI</name>
<dbReference type="Gene3D" id="3.30.1520.10">
    <property type="entry name" value="Phox-like domain"/>
    <property type="match status" value="1"/>
</dbReference>
<feature type="compositionally biased region" description="Basic residues" evidence="12">
    <location>
        <begin position="46"/>
        <end position="55"/>
    </location>
</feature>
<evidence type="ECO:0000313" key="14">
    <source>
        <dbReference type="EMBL" id="CAI4037793.1"/>
    </source>
</evidence>
<accession>A0AA35IWH0</accession>
<dbReference type="InterPro" id="IPR027267">
    <property type="entry name" value="AH/BAR_dom_sf"/>
</dbReference>
<feature type="compositionally biased region" description="Basic and acidic residues" evidence="12">
    <location>
        <begin position="16"/>
        <end position="45"/>
    </location>
</feature>
<evidence type="ECO:0000256" key="1">
    <source>
        <dbReference type="ARBA" id="ARBA00004481"/>
    </source>
</evidence>
<dbReference type="InterPro" id="IPR051079">
    <property type="entry name" value="Sorting_Nexin_Autophagy"/>
</dbReference>
<dbReference type="GO" id="GO:0005829">
    <property type="term" value="C:cytosol"/>
    <property type="evidence" value="ECO:0007669"/>
    <property type="project" value="GOC"/>
</dbReference>
<dbReference type="RefSeq" id="XP_056080908.1">
    <property type="nucleotide sequence ID" value="XM_056226654.1"/>
</dbReference>
<dbReference type="GO" id="GO:0010008">
    <property type="term" value="C:endosome membrane"/>
    <property type="evidence" value="ECO:0007669"/>
    <property type="project" value="UniProtKB-SubCell"/>
</dbReference>
<keyword evidence="5" id="KW-0967">Endosome</keyword>
<dbReference type="InterPro" id="IPR036871">
    <property type="entry name" value="PX_dom_sf"/>
</dbReference>
<dbReference type="PANTHER" id="PTHR46979:SF1">
    <property type="entry name" value="AUTOPHAGY-RELATED PROTEIN 20"/>
    <property type="match status" value="1"/>
</dbReference>
<dbReference type="PANTHER" id="PTHR46979">
    <property type="entry name" value="SORTING NEXIN-41"/>
    <property type="match status" value="1"/>
</dbReference>
<keyword evidence="9" id="KW-0472">Membrane</keyword>
<feature type="region of interest" description="Disordered" evidence="12">
    <location>
        <begin position="1"/>
        <end position="59"/>
    </location>
</feature>
<evidence type="ECO:0000256" key="4">
    <source>
        <dbReference type="ARBA" id="ARBA00022448"/>
    </source>
</evidence>
<dbReference type="Proteomes" id="UP001161438">
    <property type="component" value="Chromosome 4"/>
</dbReference>
<dbReference type="GO" id="GO:0006914">
    <property type="term" value="P:autophagy"/>
    <property type="evidence" value="ECO:0007669"/>
    <property type="project" value="UniProtKB-KW"/>
</dbReference>
<dbReference type="SMART" id="SM00312">
    <property type="entry name" value="PX"/>
    <property type="match status" value="1"/>
</dbReference>
<evidence type="ECO:0000256" key="12">
    <source>
        <dbReference type="SAM" id="MobiDB-lite"/>
    </source>
</evidence>
<dbReference type="Gene3D" id="1.20.1270.60">
    <property type="entry name" value="Arfaptin homology (AH) domain/BAR domain"/>
    <property type="match status" value="1"/>
</dbReference>
<dbReference type="GO" id="GO:0032266">
    <property type="term" value="F:phosphatidylinositol-3-phosphate binding"/>
    <property type="evidence" value="ECO:0007669"/>
    <property type="project" value="UniProtKB-ARBA"/>
</dbReference>
<evidence type="ECO:0000256" key="5">
    <source>
        <dbReference type="ARBA" id="ARBA00022753"/>
    </source>
</evidence>
<feature type="coiled-coil region" evidence="11">
    <location>
        <begin position="572"/>
        <end position="599"/>
    </location>
</feature>
<evidence type="ECO:0000256" key="8">
    <source>
        <dbReference type="ARBA" id="ARBA00023121"/>
    </source>
</evidence>
<keyword evidence="4" id="KW-0813">Transport</keyword>
<dbReference type="CDD" id="cd07629">
    <property type="entry name" value="BAR_Atg20p"/>
    <property type="match status" value="1"/>
</dbReference>
<dbReference type="PROSITE" id="PS50195">
    <property type="entry name" value="PX"/>
    <property type="match status" value="1"/>
</dbReference>
<dbReference type="InterPro" id="IPR001683">
    <property type="entry name" value="PX_dom"/>
</dbReference>
<keyword evidence="15" id="KW-1185">Reference proteome</keyword>
<evidence type="ECO:0000256" key="3">
    <source>
        <dbReference type="ARBA" id="ARBA00010883"/>
    </source>
</evidence>
<keyword evidence="8" id="KW-0446">Lipid-binding</keyword>
<dbReference type="CDD" id="cd06867">
    <property type="entry name" value="PX_SNX41_42"/>
    <property type="match status" value="1"/>
</dbReference>
<comment type="similarity">
    <text evidence="3">Belongs to the sorting nexin family.</text>
</comment>
<evidence type="ECO:0000256" key="9">
    <source>
        <dbReference type="ARBA" id="ARBA00023136"/>
    </source>
</evidence>
<evidence type="ECO:0000256" key="6">
    <source>
        <dbReference type="ARBA" id="ARBA00022927"/>
    </source>
</evidence>
<dbReference type="InterPro" id="IPR044106">
    <property type="entry name" value="PX_Snx41/Atg20"/>
</dbReference>
<feature type="domain" description="PX" evidence="13">
    <location>
        <begin position="148"/>
        <end position="309"/>
    </location>
</feature>
<gene>
    <name evidence="14" type="primary">SMKI04G1270</name>
    <name evidence="14" type="ORF">SMKI_04G1270</name>
</gene>
<dbReference type="AlphaFoldDB" id="A0AA35IWH0"/>
<comment type="subcellular location">
    <subcellularLocation>
        <location evidence="1">Endosome membrane</location>
        <topology evidence="1">Peripheral membrane protein</topology>
    </subcellularLocation>
    <subcellularLocation>
        <location evidence="2">Preautophagosomal structure membrane</location>
        <topology evidence="2">Peripheral membrane protein</topology>
    </subcellularLocation>
</comment>